<evidence type="ECO:0000313" key="2">
    <source>
        <dbReference type="Proteomes" id="UP001149165"/>
    </source>
</evidence>
<protein>
    <submittedName>
        <fullName evidence="1">Uncharacterized protein</fullName>
    </submittedName>
</protein>
<sequence>MAVASFVNQVIPGLNSPLTDKDMSVAHFLYNNSEHISNVLDIDDVHVLALLDIIERFGLAETFRVHRIHRHDIIPEGTIKLEENLGIMNGKWNRATSVQDLDFGNIHATVFKFVNGQATAYEFAEGPPVLGANATALIDDLIKEFSLYLEIHGLGDKVALEHGEFQGYQAKEILTEVDFDGVGTIALPESRVNGGLKVVTSWNVPPIGQFPDQPPPGQTWAPMVNESHKVFQNSLGNQSKLSTPDEVIEELLSQGIVQ</sequence>
<dbReference type="Proteomes" id="UP001149165">
    <property type="component" value="Unassembled WGS sequence"/>
</dbReference>
<dbReference type="OrthoDB" id="2322999at2759"/>
<evidence type="ECO:0000313" key="1">
    <source>
        <dbReference type="EMBL" id="KAJ5100878.1"/>
    </source>
</evidence>
<gene>
    <name evidence="1" type="ORF">N7456_006930</name>
</gene>
<reference evidence="1" key="1">
    <citation type="submission" date="2022-11" db="EMBL/GenBank/DDBJ databases">
        <authorList>
            <person name="Petersen C."/>
        </authorList>
    </citation>
    <scope>NUCLEOTIDE SEQUENCE</scope>
    <source>
        <strain evidence="1">IBT 30069</strain>
    </source>
</reference>
<dbReference type="EMBL" id="JAPQKH010000004">
    <property type="protein sequence ID" value="KAJ5100878.1"/>
    <property type="molecule type" value="Genomic_DNA"/>
</dbReference>
<comment type="caution">
    <text evidence="1">The sequence shown here is derived from an EMBL/GenBank/DDBJ whole genome shotgun (WGS) entry which is preliminary data.</text>
</comment>
<reference evidence="1" key="2">
    <citation type="journal article" date="2023" name="IMA Fungus">
        <title>Comparative genomic study of the Penicillium genus elucidates a diverse pangenome and 15 lateral gene transfer events.</title>
        <authorList>
            <person name="Petersen C."/>
            <person name="Sorensen T."/>
            <person name="Nielsen M.R."/>
            <person name="Sondergaard T.E."/>
            <person name="Sorensen J.L."/>
            <person name="Fitzpatrick D.A."/>
            <person name="Frisvad J.C."/>
            <person name="Nielsen K.L."/>
        </authorList>
    </citation>
    <scope>NUCLEOTIDE SEQUENCE</scope>
    <source>
        <strain evidence="1">IBT 30069</strain>
    </source>
</reference>
<accession>A0A9W9FIT0</accession>
<keyword evidence="2" id="KW-1185">Reference proteome</keyword>
<dbReference type="AlphaFoldDB" id="A0A9W9FIT0"/>
<proteinExistence type="predicted"/>
<name>A0A9W9FIT0_9EURO</name>
<organism evidence="1 2">
    <name type="scientific">Penicillium angulare</name>
    <dbReference type="NCBI Taxonomy" id="116970"/>
    <lineage>
        <taxon>Eukaryota</taxon>
        <taxon>Fungi</taxon>
        <taxon>Dikarya</taxon>
        <taxon>Ascomycota</taxon>
        <taxon>Pezizomycotina</taxon>
        <taxon>Eurotiomycetes</taxon>
        <taxon>Eurotiomycetidae</taxon>
        <taxon>Eurotiales</taxon>
        <taxon>Aspergillaceae</taxon>
        <taxon>Penicillium</taxon>
    </lineage>
</organism>